<keyword evidence="2" id="KW-1003">Cell membrane</keyword>
<dbReference type="Pfam" id="PF13091">
    <property type="entry name" value="PLDc_2"/>
    <property type="match status" value="2"/>
</dbReference>
<evidence type="ECO:0000259" key="14">
    <source>
        <dbReference type="PROSITE" id="PS50035"/>
    </source>
</evidence>
<evidence type="ECO:0000256" key="6">
    <source>
        <dbReference type="ARBA" id="ARBA00022737"/>
    </source>
</evidence>
<comment type="subcellular location">
    <subcellularLocation>
        <location evidence="1">Cell membrane</location>
        <topology evidence="1">Multi-pass membrane protein</topology>
    </subcellularLocation>
</comment>
<feature type="domain" description="PLD phosphodiesterase" evidence="14">
    <location>
        <begin position="260"/>
        <end position="287"/>
    </location>
</feature>
<keyword evidence="4" id="KW-0808">Transferase</keyword>
<evidence type="ECO:0000256" key="4">
    <source>
        <dbReference type="ARBA" id="ARBA00022679"/>
    </source>
</evidence>
<keyword evidence="16" id="KW-1185">Reference proteome</keyword>
<evidence type="ECO:0000256" key="5">
    <source>
        <dbReference type="ARBA" id="ARBA00022692"/>
    </source>
</evidence>
<proteinExistence type="predicted"/>
<dbReference type="CDD" id="cd09110">
    <property type="entry name" value="PLDc_CLS_1"/>
    <property type="match status" value="1"/>
</dbReference>
<keyword evidence="10" id="KW-0594">Phospholipid biosynthesis</keyword>
<reference evidence="15 16" key="1">
    <citation type="submission" date="2019-04" db="EMBL/GenBank/DDBJ databases">
        <authorList>
            <person name="Van Vliet M D."/>
        </authorList>
    </citation>
    <scope>NUCLEOTIDE SEQUENCE [LARGE SCALE GENOMIC DNA]</scope>
    <source>
        <strain evidence="15 16">F1</strain>
    </source>
</reference>
<accession>A0A6C2U777</accession>
<organism evidence="15 16">
    <name type="scientific">Pontiella desulfatans</name>
    <dbReference type="NCBI Taxonomy" id="2750659"/>
    <lineage>
        <taxon>Bacteria</taxon>
        <taxon>Pseudomonadati</taxon>
        <taxon>Kiritimatiellota</taxon>
        <taxon>Kiritimatiellia</taxon>
        <taxon>Kiritimatiellales</taxon>
        <taxon>Pontiellaceae</taxon>
        <taxon>Pontiella</taxon>
    </lineage>
</organism>
<dbReference type="InterPro" id="IPR027379">
    <property type="entry name" value="CLS_N"/>
</dbReference>
<evidence type="ECO:0000256" key="13">
    <source>
        <dbReference type="SAM" id="Phobius"/>
    </source>
</evidence>
<keyword evidence="7 13" id="KW-1133">Transmembrane helix</keyword>
<evidence type="ECO:0000256" key="3">
    <source>
        <dbReference type="ARBA" id="ARBA00022516"/>
    </source>
</evidence>
<name>A0A6C2U777_PONDE</name>
<feature type="transmembrane region" description="Helical" evidence="13">
    <location>
        <begin position="70"/>
        <end position="91"/>
    </location>
</feature>
<dbReference type="InterPro" id="IPR025202">
    <property type="entry name" value="PLD-like_dom"/>
</dbReference>
<dbReference type="PANTHER" id="PTHR21248">
    <property type="entry name" value="CARDIOLIPIN SYNTHASE"/>
    <property type="match status" value="1"/>
</dbReference>
<dbReference type="GO" id="GO:0032049">
    <property type="term" value="P:cardiolipin biosynthetic process"/>
    <property type="evidence" value="ECO:0007669"/>
    <property type="project" value="UniProtKB-UniRule"/>
</dbReference>
<evidence type="ECO:0000256" key="10">
    <source>
        <dbReference type="ARBA" id="ARBA00023209"/>
    </source>
</evidence>
<evidence type="ECO:0000313" key="16">
    <source>
        <dbReference type="Proteomes" id="UP000366872"/>
    </source>
</evidence>
<dbReference type="InterPro" id="IPR001736">
    <property type="entry name" value="PLipase_D/transphosphatidylase"/>
</dbReference>
<dbReference type="PANTHER" id="PTHR21248:SF22">
    <property type="entry name" value="PHOSPHOLIPASE D"/>
    <property type="match status" value="1"/>
</dbReference>
<evidence type="ECO:0000256" key="2">
    <source>
        <dbReference type="ARBA" id="ARBA00022475"/>
    </source>
</evidence>
<evidence type="ECO:0000256" key="9">
    <source>
        <dbReference type="ARBA" id="ARBA00023136"/>
    </source>
</evidence>
<dbReference type="EMBL" id="CAAHFG010000002">
    <property type="protein sequence ID" value="VGO15647.1"/>
    <property type="molecule type" value="Genomic_DNA"/>
</dbReference>
<dbReference type="SMART" id="SM00155">
    <property type="entry name" value="PLDc"/>
    <property type="match status" value="2"/>
</dbReference>
<keyword evidence="9 13" id="KW-0472">Membrane</keyword>
<feature type="transmembrane region" description="Helical" evidence="13">
    <location>
        <begin position="38"/>
        <end position="58"/>
    </location>
</feature>
<dbReference type="EC" id="2.7.8.-" evidence="12"/>
<keyword evidence="3" id="KW-0444">Lipid biosynthesis</keyword>
<dbReference type="PROSITE" id="PS50035">
    <property type="entry name" value="PLD"/>
    <property type="match status" value="2"/>
</dbReference>
<dbReference type="Proteomes" id="UP000366872">
    <property type="component" value="Unassembled WGS sequence"/>
</dbReference>
<dbReference type="InterPro" id="IPR022924">
    <property type="entry name" value="Cardiolipin_synthase"/>
</dbReference>
<keyword evidence="11" id="KW-1208">Phospholipid metabolism</keyword>
<dbReference type="Gene3D" id="3.30.870.10">
    <property type="entry name" value="Endonuclease Chain A"/>
    <property type="match status" value="2"/>
</dbReference>
<sequence>MNGSPFPQDGNTGKPTFHCYLKPAPISMHSMEPATHDLTFWVVISTGLHIVAFIGVTLHALKRRRNASATVLWIFVAWSLPLFGPLLYLSFGIDRVPLKGLAKKAANQLMQLQRNKQHEEAGQGHLGFRALPGKLSNQQSRELNQSIDELNPDHPLLDCNHITPLVGGDEAYPLMLQAIRSAKNHIHMQSFIFNRDDTGRKFLEALKAKAEEGVQVRLMFDTFGSTHAYLGGMFRKYRTVQKLEICGWTQANPLKRQFQINLRNHRKNLVVDGKVAFFGGVNIAGENITSKGRKAIRDYHFKVEGPLVHELQYSFLSDWFFMTEDSIENLLQSPHFPKAQACGSAMARIIDSGPSAPPELVGEAFFNAIVLAKTQILVVTPYFVPTVDILKALRSAARRGIDVRIVVPEKNNHRYAGLASKALFEELLSAGVRIFLRKPPFIHAKAMVVDDGIALVGTANLDVRSLELNYETTVLFEDQNAVNKLKLMVLEDISLSTELNLNEWLQRPSLQKLAENLAALMTPVL</sequence>
<keyword evidence="5 13" id="KW-0812">Transmembrane</keyword>
<evidence type="ECO:0000256" key="8">
    <source>
        <dbReference type="ARBA" id="ARBA00023098"/>
    </source>
</evidence>
<dbReference type="NCBIfam" id="TIGR04265">
    <property type="entry name" value="bac_cardiolipin"/>
    <property type="match status" value="1"/>
</dbReference>
<dbReference type="Pfam" id="PF13396">
    <property type="entry name" value="PLDc_N"/>
    <property type="match status" value="1"/>
</dbReference>
<evidence type="ECO:0000256" key="12">
    <source>
        <dbReference type="NCBIfam" id="TIGR04265"/>
    </source>
</evidence>
<dbReference type="CDD" id="cd09112">
    <property type="entry name" value="PLDc_CLS_2"/>
    <property type="match status" value="1"/>
</dbReference>
<protein>
    <recommendedName>
        <fullName evidence="12">Cardiolipin synthase</fullName>
        <ecNumber evidence="12">2.7.8.-</ecNumber>
    </recommendedName>
</protein>
<evidence type="ECO:0000256" key="11">
    <source>
        <dbReference type="ARBA" id="ARBA00023264"/>
    </source>
</evidence>
<dbReference type="AlphaFoldDB" id="A0A6C2U777"/>
<dbReference type="GO" id="GO:0005886">
    <property type="term" value="C:plasma membrane"/>
    <property type="evidence" value="ECO:0007669"/>
    <property type="project" value="UniProtKB-SubCell"/>
</dbReference>
<keyword evidence="8" id="KW-0443">Lipid metabolism</keyword>
<keyword evidence="6" id="KW-0677">Repeat</keyword>
<dbReference type="SUPFAM" id="SSF56024">
    <property type="entry name" value="Phospholipase D/nuclease"/>
    <property type="match status" value="2"/>
</dbReference>
<evidence type="ECO:0000256" key="7">
    <source>
        <dbReference type="ARBA" id="ARBA00022989"/>
    </source>
</evidence>
<dbReference type="GO" id="GO:0008808">
    <property type="term" value="F:cardiolipin synthase activity"/>
    <property type="evidence" value="ECO:0007669"/>
    <property type="project" value="UniProtKB-UniRule"/>
</dbReference>
<evidence type="ECO:0000313" key="15">
    <source>
        <dbReference type="EMBL" id="VGO15647.1"/>
    </source>
</evidence>
<feature type="domain" description="PLD phosphodiesterase" evidence="14">
    <location>
        <begin position="438"/>
        <end position="465"/>
    </location>
</feature>
<evidence type="ECO:0000256" key="1">
    <source>
        <dbReference type="ARBA" id="ARBA00004651"/>
    </source>
</evidence>
<gene>
    <name evidence="15" type="primary">clsA</name>
    <name evidence="15" type="ORF">PDESU_04232</name>
</gene>